<dbReference type="OrthoDB" id="1098585at2"/>
<dbReference type="AlphaFoldDB" id="G8QT95"/>
<dbReference type="EMBL" id="CP003155">
    <property type="protein sequence ID" value="AEV29062.1"/>
    <property type="molecule type" value="Genomic_DNA"/>
</dbReference>
<evidence type="ECO:0000313" key="1">
    <source>
        <dbReference type="EMBL" id="AEV29062.1"/>
    </source>
</evidence>
<evidence type="ECO:0000313" key="2">
    <source>
        <dbReference type="Proteomes" id="UP000005632"/>
    </source>
</evidence>
<dbReference type="STRING" id="158190.SpiGrapes_1248"/>
<sequence length="221" mass="25627">MASNSLQPNGKILEDIFSVLSLGNEVGWTTISLMSTIRIIYLASVSYTFTHGVGKSSPFSIDYKFSLSLRGPYCSDIDKAYIFLAANEYIARDSEKKDNFLILDKNFFPKQKKIESSPGYDKKRKEWLKVIVYILALYGEDKVYDFIFRDPEYYEKAASNQFNRLLDLDISNKTIQILNEFKEAFESTLDVKILAQISDQRYLELYFEYVFGKILKGESYK</sequence>
<gene>
    <name evidence="1" type="ordered locus">SpiGrapes_1248</name>
</gene>
<dbReference type="eggNOG" id="ENOG50334S5">
    <property type="taxonomic scope" value="Bacteria"/>
</dbReference>
<keyword evidence="2" id="KW-1185">Reference proteome</keyword>
<name>G8QT95_SPHPG</name>
<dbReference type="HOGENOM" id="CLU_1388627_0_0_12"/>
<accession>G8QT95</accession>
<dbReference type="Proteomes" id="UP000005632">
    <property type="component" value="Chromosome"/>
</dbReference>
<reference evidence="1 2" key="1">
    <citation type="submission" date="2011-11" db="EMBL/GenBank/DDBJ databases">
        <title>Complete sequence of Spirochaeta sp. grapes.</title>
        <authorList>
            <consortium name="US DOE Joint Genome Institute"/>
            <person name="Lucas S."/>
            <person name="Han J."/>
            <person name="Lapidus A."/>
            <person name="Cheng J.-F."/>
            <person name="Goodwin L."/>
            <person name="Pitluck S."/>
            <person name="Peters L."/>
            <person name="Ovchinnikova G."/>
            <person name="Munk A.C."/>
            <person name="Detter J.C."/>
            <person name="Han C."/>
            <person name="Tapia R."/>
            <person name="Land M."/>
            <person name="Hauser L."/>
            <person name="Kyrpides N."/>
            <person name="Ivanova N."/>
            <person name="Pagani I."/>
            <person name="Ritalahtilisa K."/>
            <person name="Loeffler F."/>
            <person name="Woyke T."/>
        </authorList>
    </citation>
    <scope>NUCLEOTIDE SEQUENCE [LARGE SCALE GENOMIC DNA]</scope>
    <source>
        <strain evidence="2">ATCC BAA-1885 / DSM 22778 / Grapes</strain>
    </source>
</reference>
<organism evidence="1 2">
    <name type="scientific">Sphaerochaeta pleomorpha (strain ATCC BAA-1885 / DSM 22778 / Grapes)</name>
    <dbReference type="NCBI Taxonomy" id="158190"/>
    <lineage>
        <taxon>Bacteria</taxon>
        <taxon>Pseudomonadati</taxon>
        <taxon>Spirochaetota</taxon>
        <taxon>Spirochaetia</taxon>
        <taxon>Spirochaetales</taxon>
        <taxon>Sphaerochaetaceae</taxon>
        <taxon>Sphaerochaeta</taxon>
    </lineage>
</organism>
<proteinExistence type="predicted"/>
<protein>
    <submittedName>
        <fullName evidence="1">Uncharacterized protein</fullName>
    </submittedName>
</protein>
<dbReference type="RefSeq" id="WP_014269911.1">
    <property type="nucleotide sequence ID" value="NC_016633.1"/>
</dbReference>
<dbReference type="KEGG" id="sgp:SpiGrapes_1248"/>